<keyword evidence="4" id="KW-0812">Transmembrane</keyword>
<evidence type="ECO:0000256" key="2">
    <source>
        <dbReference type="ARBA" id="ARBA00022741"/>
    </source>
</evidence>
<evidence type="ECO:0000259" key="5">
    <source>
        <dbReference type="Pfam" id="PF17862"/>
    </source>
</evidence>
<proteinExistence type="inferred from homology"/>
<organism evidence="6 7">
    <name type="scientific">Kingdonia uniflora</name>
    <dbReference type="NCBI Taxonomy" id="39325"/>
    <lineage>
        <taxon>Eukaryota</taxon>
        <taxon>Viridiplantae</taxon>
        <taxon>Streptophyta</taxon>
        <taxon>Embryophyta</taxon>
        <taxon>Tracheophyta</taxon>
        <taxon>Spermatophyta</taxon>
        <taxon>Magnoliopsida</taxon>
        <taxon>Ranunculales</taxon>
        <taxon>Circaeasteraceae</taxon>
        <taxon>Kingdonia</taxon>
    </lineage>
</organism>
<dbReference type="InterPro" id="IPR041569">
    <property type="entry name" value="AAA_lid_3"/>
</dbReference>
<dbReference type="InterPro" id="IPR050168">
    <property type="entry name" value="AAA_ATPase_domain"/>
</dbReference>
<keyword evidence="3" id="KW-0067">ATP-binding</keyword>
<dbReference type="Pfam" id="PF17862">
    <property type="entry name" value="AAA_lid_3"/>
    <property type="match status" value="1"/>
</dbReference>
<dbReference type="GO" id="GO:0016887">
    <property type="term" value="F:ATP hydrolysis activity"/>
    <property type="evidence" value="ECO:0007669"/>
    <property type="project" value="TreeGrafter"/>
</dbReference>
<dbReference type="AlphaFoldDB" id="A0A7J7NWQ5"/>
<gene>
    <name evidence="6" type="ORF">GIB67_009563</name>
</gene>
<dbReference type="GO" id="GO:0005524">
    <property type="term" value="F:ATP binding"/>
    <property type="evidence" value="ECO:0007669"/>
    <property type="project" value="UniProtKB-KW"/>
</dbReference>
<dbReference type="OrthoDB" id="5421at2759"/>
<keyword evidence="4" id="KW-0472">Membrane</keyword>
<feature type="transmembrane region" description="Helical" evidence="4">
    <location>
        <begin position="227"/>
        <end position="246"/>
    </location>
</feature>
<keyword evidence="7" id="KW-1185">Reference proteome</keyword>
<comment type="caution">
    <text evidence="6">The sequence shown here is derived from an EMBL/GenBank/DDBJ whole genome shotgun (WGS) entry which is preliminary data.</text>
</comment>
<dbReference type="SUPFAM" id="SSF52540">
    <property type="entry name" value="P-loop containing nucleoside triphosphate hydrolases"/>
    <property type="match status" value="1"/>
</dbReference>
<accession>A0A7J7NWQ5</accession>
<name>A0A7J7NWQ5_9MAGN</name>
<evidence type="ECO:0000256" key="1">
    <source>
        <dbReference type="ARBA" id="ARBA00006914"/>
    </source>
</evidence>
<keyword evidence="2" id="KW-0547">Nucleotide-binding</keyword>
<sequence length="252" mass="28631">MRGEMMARFMPSTYEEGSFAKLQTLQQARSQSVDDHTSNFYMLSSRVVLSKFEVERVSSFRLGLTKRIQDEMVLFSSQSLSEIFEMARRVEVKLKPSGYSSFTAPSTVLYVPPPDFEGRYEILCVHTRTMKISEDVDLKHVAEETDLFTGAELEGLCREAGMVALREDISATKVCNRHFQTVTGSLKPALTRKEVNVYASFMKNPSRGSKTKQEINYKDNLMSSLKFGFVSAALVYAAFYLGFRLYDSIILF</sequence>
<evidence type="ECO:0000256" key="3">
    <source>
        <dbReference type="ARBA" id="ARBA00022840"/>
    </source>
</evidence>
<evidence type="ECO:0000256" key="4">
    <source>
        <dbReference type="SAM" id="Phobius"/>
    </source>
</evidence>
<comment type="similarity">
    <text evidence="1">Belongs to the AAA ATPase family.</text>
</comment>
<dbReference type="PANTHER" id="PTHR23077:SF117">
    <property type="entry name" value="AAA+ ATPASE DOMAIN-CONTAINING PROTEIN"/>
    <property type="match status" value="1"/>
</dbReference>
<keyword evidence="4" id="KW-1133">Transmembrane helix</keyword>
<dbReference type="PANTHER" id="PTHR23077">
    <property type="entry name" value="AAA-FAMILY ATPASE"/>
    <property type="match status" value="1"/>
</dbReference>
<feature type="domain" description="AAA ATPase AAA+ lid" evidence="5">
    <location>
        <begin position="135"/>
        <end position="180"/>
    </location>
</feature>
<dbReference type="FunFam" id="1.10.8.60:FF:000038">
    <property type="entry name" value="spermatogenesis-associated protein 5-like protein 1"/>
    <property type="match status" value="1"/>
</dbReference>
<dbReference type="Gene3D" id="1.10.8.60">
    <property type="match status" value="1"/>
</dbReference>
<dbReference type="Proteomes" id="UP000541444">
    <property type="component" value="Unassembled WGS sequence"/>
</dbReference>
<dbReference type="EMBL" id="JACGCM010000497">
    <property type="protein sequence ID" value="KAF6171422.1"/>
    <property type="molecule type" value="Genomic_DNA"/>
</dbReference>
<protein>
    <recommendedName>
        <fullName evidence="5">AAA ATPase AAA+ lid domain-containing protein</fullName>
    </recommendedName>
</protein>
<reference evidence="6 7" key="1">
    <citation type="journal article" date="2020" name="IScience">
        <title>Genome Sequencing of the Endangered Kingdonia uniflora (Circaeasteraceae, Ranunculales) Reveals Potential Mechanisms of Evolutionary Specialization.</title>
        <authorList>
            <person name="Sun Y."/>
            <person name="Deng T."/>
            <person name="Zhang A."/>
            <person name="Moore M.J."/>
            <person name="Landis J.B."/>
            <person name="Lin N."/>
            <person name="Zhang H."/>
            <person name="Zhang X."/>
            <person name="Huang J."/>
            <person name="Zhang X."/>
            <person name="Sun H."/>
            <person name="Wang H."/>
        </authorList>
    </citation>
    <scope>NUCLEOTIDE SEQUENCE [LARGE SCALE GENOMIC DNA]</scope>
    <source>
        <strain evidence="6">TB1705</strain>
        <tissue evidence="6">Leaf</tissue>
    </source>
</reference>
<evidence type="ECO:0000313" key="6">
    <source>
        <dbReference type="EMBL" id="KAF6171422.1"/>
    </source>
</evidence>
<dbReference type="InterPro" id="IPR027417">
    <property type="entry name" value="P-loop_NTPase"/>
</dbReference>
<evidence type="ECO:0000313" key="7">
    <source>
        <dbReference type="Proteomes" id="UP000541444"/>
    </source>
</evidence>